<sequence length="400" mass="43776">MKTVFGLNAVRKEFPVTTRMLYLDSAHQTPLALSVRDAVLTFYNEALEMAGPKPIWMRRAEETRVALAEFIGASADEILYTKNTSEGLNIAANALPLKAGDNVLMIEGDHPNNAYAWLNLCRKGVEVRFIKLNGEDSVASAATFAPHIDSRTRAISLSHVTFHAGQRHQIADIGTLCKKHGIYLVIDAMQSIGVLPIDVKELGVSLMAAGCHKGLLVSQGMGFLYVSKEVENLQPAFLAMSGMAHPPADYIATPDDMELRPAAGRFEMGNHNLPNLHALSASLALINKVGVRNIEEHVLLLGDRLLTALDALGVKVIGPRDRQHRAHIYVLDLPVNEWVDYLAQNQVRVSAERGGVRISFAIFNNSIEVDRLVELIKLRLAKEIVAGTPEGDSLLTSIQN</sequence>
<keyword evidence="1" id="KW-0663">Pyridoxal phosphate</keyword>
<evidence type="ECO:0000259" key="2">
    <source>
        <dbReference type="Pfam" id="PF00266"/>
    </source>
</evidence>
<reference evidence="3 4" key="1">
    <citation type="submission" date="2023-07" db="EMBL/GenBank/DDBJ databases">
        <title>Sorghum-associated microbial communities from plants grown in Nebraska, USA.</title>
        <authorList>
            <person name="Schachtman D."/>
        </authorList>
    </citation>
    <scope>NUCLEOTIDE SEQUENCE [LARGE SCALE GENOMIC DNA]</scope>
    <source>
        <strain evidence="3 4">BE313</strain>
    </source>
</reference>
<dbReference type="SUPFAM" id="SSF53383">
    <property type="entry name" value="PLP-dependent transferases"/>
    <property type="match status" value="1"/>
</dbReference>
<evidence type="ECO:0000313" key="3">
    <source>
        <dbReference type="EMBL" id="MDR7379321.1"/>
    </source>
</evidence>
<dbReference type="Gene3D" id="3.90.1150.10">
    <property type="entry name" value="Aspartate Aminotransferase, domain 1"/>
    <property type="match status" value="1"/>
</dbReference>
<keyword evidence="3" id="KW-0456">Lyase</keyword>
<dbReference type="InterPro" id="IPR015422">
    <property type="entry name" value="PyrdxlP-dep_Trfase_small"/>
</dbReference>
<dbReference type="PANTHER" id="PTHR43586">
    <property type="entry name" value="CYSTEINE DESULFURASE"/>
    <property type="match status" value="1"/>
</dbReference>
<dbReference type="Gene3D" id="3.40.640.10">
    <property type="entry name" value="Type I PLP-dependent aspartate aminotransferase-like (Major domain)"/>
    <property type="match status" value="1"/>
</dbReference>
<proteinExistence type="predicted"/>
<keyword evidence="4" id="KW-1185">Reference proteome</keyword>
<evidence type="ECO:0000313" key="4">
    <source>
        <dbReference type="Proteomes" id="UP001180487"/>
    </source>
</evidence>
<dbReference type="InterPro" id="IPR015421">
    <property type="entry name" value="PyrdxlP-dep_Trfase_major"/>
</dbReference>
<organism evidence="3 4">
    <name type="scientific">Rhodoferax ferrireducens</name>
    <dbReference type="NCBI Taxonomy" id="192843"/>
    <lineage>
        <taxon>Bacteria</taxon>
        <taxon>Pseudomonadati</taxon>
        <taxon>Pseudomonadota</taxon>
        <taxon>Betaproteobacteria</taxon>
        <taxon>Burkholderiales</taxon>
        <taxon>Comamonadaceae</taxon>
        <taxon>Rhodoferax</taxon>
    </lineage>
</organism>
<evidence type="ECO:0000256" key="1">
    <source>
        <dbReference type="ARBA" id="ARBA00022898"/>
    </source>
</evidence>
<dbReference type="InterPro" id="IPR000192">
    <property type="entry name" value="Aminotrans_V_dom"/>
</dbReference>
<feature type="domain" description="Aminotransferase class V" evidence="2">
    <location>
        <begin position="22"/>
        <end position="372"/>
    </location>
</feature>
<dbReference type="EMBL" id="JAVDXT010000004">
    <property type="protein sequence ID" value="MDR7379321.1"/>
    <property type="molecule type" value="Genomic_DNA"/>
</dbReference>
<name>A0ABU2CDA3_9BURK</name>
<comment type="caution">
    <text evidence="3">The sequence shown here is derived from an EMBL/GenBank/DDBJ whole genome shotgun (WGS) entry which is preliminary data.</text>
</comment>
<gene>
    <name evidence="3" type="ORF">J2X19_004015</name>
</gene>
<protein>
    <submittedName>
        <fullName evidence="3">Selenocysteine lyase/cysteine desulfurase</fullName>
    </submittedName>
</protein>
<dbReference type="Proteomes" id="UP001180487">
    <property type="component" value="Unassembled WGS sequence"/>
</dbReference>
<dbReference type="Pfam" id="PF00266">
    <property type="entry name" value="Aminotran_5"/>
    <property type="match status" value="1"/>
</dbReference>
<dbReference type="PANTHER" id="PTHR43586:SF15">
    <property type="entry name" value="BLR3095 PROTEIN"/>
    <property type="match status" value="1"/>
</dbReference>
<dbReference type="InterPro" id="IPR015424">
    <property type="entry name" value="PyrdxlP-dep_Trfase"/>
</dbReference>
<dbReference type="RefSeq" id="WP_310375879.1">
    <property type="nucleotide sequence ID" value="NZ_JAVDXT010000004.1"/>
</dbReference>
<accession>A0ABU2CDA3</accession>
<dbReference type="GO" id="GO:0016829">
    <property type="term" value="F:lyase activity"/>
    <property type="evidence" value="ECO:0007669"/>
    <property type="project" value="UniProtKB-KW"/>
</dbReference>